<evidence type="ECO:0000256" key="2">
    <source>
        <dbReference type="ARBA" id="ARBA00023043"/>
    </source>
</evidence>
<feature type="repeat" description="ANK" evidence="3">
    <location>
        <begin position="648"/>
        <end position="677"/>
    </location>
</feature>
<organism evidence="4 5">
    <name type="scientific">Clonostachys byssicola</name>
    <dbReference type="NCBI Taxonomy" id="160290"/>
    <lineage>
        <taxon>Eukaryota</taxon>
        <taxon>Fungi</taxon>
        <taxon>Dikarya</taxon>
        <taxon>Ascomycota</taxon>
        <taxon>Pezizomycotina</taxon>
        <taxon>Sordariomycetes</taxon>
        <taxon>Hypocreomycetidae</taxon>
        <taxon>Hypocreales</taxon>
        <taxon>Bionectriaceae</taxon>
        <taxon>Clonostachys</taxon>
    </lineage>
</organism>
<name>A0A9N9UXQ8_9HYPO</name>
<dbReference type="SUPFAM" id="SSF48403">
    <property type="entry name" value="Ankyrin repeat"/>
    <property type="match status" value="2"/>
</dbReference>
<feature type="repeat" description="ANK" evidence="3">
    <location>
        <begin position="505"/>
        <end position="538"/>
    </location>
</feature>
<dbReference type="Gene3D" id="1.25.40.20">
    <property type="entry name" value="Ankyrin repeat-containing domain"/>
    <property type="match status" value="5"/>
</dbReference>
<dbReference type="OrthoDB" id="341259at2759"/>
<dbReference type="Pfam" id="PF00023">
    <property type="entry name" value="Ank"/>
    <property type="match status" value="2"/>
</dbReference>
<keyword evidence="1" id="KW-0677">Repeat</keyword>
<dbReference type="Pfam" id="PF12796">
    <property type="entry name" value="Ank_2"/>
    <property type="match status" value="4"/>
</dbReference>
<dbReference type="PROSITE" id="PS50088">
    <property type="entry name" value="ANK_REPEAT"/>
    <property type="match status" value="4"/>
</dbReference>
<evidence type="ECO:0000313" key="4">
    <source>
        <dbReference type="EMBL" id="CAG9999992.1"/>
    </source>
</evidence>
<dbReference type="InterPro" id="IPR036770">
    <property type="entry name" value="Ankyrin_rpt-contain_sf"/>
</dbReference>
<dbReference type="InterPro" id="IPR002110">
    <property type="entry name" value="Ankyrin_rpt"/>
</dbReference>
<evidence type="ECO:0000313" key="5">
    <source>
        <dbReference type="Proteomes" id="UP000754883"/>
    </source>
</evidence>
<evidence type="ECO:0000256" key="1">
    <source>
        <dbReference type="ARBA" id="ARBA00022737"/>
    </source>
</evidence>
<dbReference type="AlphaFoldDB" id="A0A9N9UXQ8"/>
<dbReference type="PROSITE" id="PS50297">
    <property type="entry name" value="ANK_REP_REGION"/>
    <property type="match status" value="1"/>
</dbReference>
<dbReference type="Proteomes" id="UP000754883">
    <property type="component" value="Unassembled WGS sequence"/>
</dbReference>
<dbReference type="EMBL" id="CABFNO020001553">
    <property type="protein sequence ID" value="CAG9999992.1"/>
    <property type="molecule type" value="Genomic_DNA"/>
</dbReference>
<keyword evidence="2 3" id="KW-0040">ANK repeat</keyword>
<evidence type="ECO:0000256" key="3">
    <source>
        <dbReference type="PROSITE-ProRule" id="PRU00023"/>
    </source>
</evidence>
<dbReference type="PANTHER" id="PTHR24123:SF33">
    <property type="entry name" value="PROTEIN HOS4"/>
    <property type="match status" value="1"/>
</dbReference>
<dbReference type="SMART" id="SM00248">
    <property type="entry name" value="ANK"/>
    <property type="match status" value="16"/>
</dbReference>
<dbReference type="PANTHER" id="PTHR24123">
    <property type="entry name" value="ANKYRIN REPEAT-CONTAINING"/>
    <property type="match status" value="1"/>
</dbReference>
<keyword evidence="5" id="KW-1185">Reference proteome</keyword>
<feature type="repeat" description="ANK" evidence="3">
    <location>
        <begin position="122"/>
        <end position="151"/>
    </location>
</feature>
<protein>
    <submittedName>
        <fullName evidence="4">Uncharacterized protein</fullName>
    </submittedName>
</protein>
<proteinExistence type="predicted"/>
<reference evidence="4" key="1">
    <citation type="submission" date="2021-10" db="EMBL/GenBank/DDBJ databases">
        <authorList>
            <person name="Piombo E."/>
        </authorList>
    </citation>
    <scope>NUCLEOTIDE SEQUENCE</scope>
</reference>
<feature type="repeat" description="ANK" evidence="3">
    <location>
        <begin position="222"/>
        <end position="254"/>
    </location>
</feature>
<dbReference type="InterPro" id="IPR051165">
    <property type="entry name" value="Multifunctional_ANK_Repeat"/>
</dbReference>
<comment type="caution">
    <text evidence="4">The sequence shown here is derived from an EMBL/GenBank/DDBJ whole genome shotgun (WGS) entry which is preliminary data.</text>
</comment>
<accession>A0A9N9UXQ8</accession>
<gene>
    <name evidence="4" type="ORF">CBYS24578_00002873</name>
</gene>
<sequence length="883" mass="96869">MAEPSTITTSPIERLPSELVAHIAISSVWRQKYTLSLSLKDFSAFARTSGHFHSILNPLLYQHNFKHDMPHRSCVLWAAEHGNIDALKRAHSYGADLNIDGSIDESDFTIPLRSLRCRYIATALHLSIRYDNMDIFNYLLDENVDMDVPSRGLCTCMVGGDPKPYPLHMALSHSTNPWFAQELIAKGAYRVAEQVPAIAYMEIMEEHSEVIERLLQRSEPLAMGASLQFAVRNRRSDLVRELLDKGADITYRNPGSGATALHVALDDQNEDLEILKLLVAHPEAPLAIADDSGEFPIHSCAAKPALVEAMKLLLAHPKIDPLASNIGGATALDLAANYSAPMFSLLVRHPAVKPYDEEQWPDDKPLHLALDCISDCLDIIKFLLAQPEAHVSVRGIDMKTPLHICAVNAELFEIAKLLLAHPTCSFECPQNDMDSYNKTPLLYAVWSGSIPMMRLILSQPDIDVSAATNTGNTPLHACASKPALFEVAQEILAHPSIKPSRGNASGSTPLLYAAKSGYLPMVKLLLAQPGINVSEANRDGQTPLHVCAANPKLLEATKLLLAHPDIQTTGEDRHGMSPLAYAVESGSIAMFDLIANRPEVDISPLFPNGRNVLHIVCMSEETEDSKRLAEDLIDRGVPINDGLGPWGTPLYCAIRKGNYRTALMLLSRGADPNSKFDAYDPWGPLHHLLSQTHPGKTELVRELLRELIAKGVEVDRRTQDYRNIGQEKIDFDFGGTPLAFALFGANDVECMKLLLRAGANARALAGSSAEGARQSIIAALFQTLRDYTTTEEDVENIKEGVVLLLRRGCAIGQFGNGTTALENASDAAHLADNWLLLNLLMEHATLHNIDPGYVEELADDYEPEAVEIKAALANFIEKLFGNL</sequence>